<feature type="transmembrane region" description="Helical" evidence="2">
    <location>
        <begin position="419"/>
        <end position="441"/>
    </location>
</feature>
<dbReference type="InterPro" id="IPR049452">
    <property type="entry name" value="Anoctamin_TM"/>
</dbReference>
<dbReference type="PANTHER" id="PTHR23302">
    <property type="entry name" value="TRANSMEMBRANE CHANNEL-RELATED"/>
    <property type="match status" value="1"/>
</dbReference>
<dbReference type="PANTHER" id="PTHR23302:SF24">
    <property type="entry name" value="TMC DOMAIN-CONTAINING PROTEIN"/>
    <property type="match status" value="1"/>
</dbReference>
<feature type="region of interest" description="Disordered" evidence="1">
    <location>
        <begin position="306"/>
        <end position="329"/>
    </location>
</feature>
<feature type="region of interest" description="Disordered" evidence="1">
    <location>
        <begin position="1"/>
        <end position="24"/>
    </location>
</feature>
<feature type="transmembrane region" description="Helical" evidence="2">
    <location>
        <begin position="567"/>
        <end position="594"/>
    </location>
</feature>
<reference evidence="4" key="1">
    <citation type="submission" date="2022-03" db="EMBL/GenBank/DDBJ databases">
        <title>Draft genome sequence of Aduncisulcus paluster, a free-living microaerophilic Fornicata.</title>
        <authorList>
            <person name="Yuyama I."/>
            <person name="Kume K."/>
            <person name="Tamura T."/>
            <person name="Inagaki Y."/>
            <person name="Hashimoto T."/>
        </authorList>
    </citation>
    <scope>NUCLEOTIDE SEQUENCE</scope>
    <source>
        <strain evidence="4">NY0171</strain>
    </source>
</reference>
<evidence type="ECO:0000256" key="1">
    <source>
        <dbReference type="SAM" id="MobiDB-lite"/>
    </source>
</evidence>
<sequence length="616" mass="70312">MTSEDAAIEMQDVKAELSEEESSLDAEEKFSMEFKKVLSAATVCRTVDHTSYTITSMRGKSPEAVVEEVPDVAEHEASDSPGVGKSLFASLGFDMDAGNIEKQKEKAKQSETFADSTTSTLEFLKKTGKKGFLSSISGSQATNWKELKEKDLRTITLDLQQAEVEYRFRDRLSFCGSSLHDIGEVYGHGVRYYFFFLRFLCVANFIQFLFQLIPIINYMIERKRQNLEESSLGKLLFWSEETLPYVSETWKVASILCVVFWFVSGIIYGIVVNAYKKKVKEEEIQARIDKLRDILGVEVEFKDDLADEENEEEDPYKTATEGSSLSDEREENMNLSAGNRFVRHLFSWLIFVVCLCVSASCIYLLYRIPTSTNETINTFLPIIVSVSIVLLNAIFKTVGKILPEKLERNRTWSATRKSILVKTFMFKIVNLMVLYAVSGLVTAEGDEEVTNCPLTSTGKQFTTNIIMELTVFNAIELGMPLITFLIKRKYQNSKKTDEELRKPWDQSDEYLELFYRLCQTYFGTLGSPLIGLLAGITNIVEISVDKTRLFYINRIPQRMMSSMKGFIVFYMFVIALCGFFSYPNGAFIAMYNLWSKDKELTSVTFFNRPDYANCFP</sequence>
<keyword evidence="2" id="KW-0812">Transmembrane</keyword>
<evidence type="ECO:0000313" key="5">
    <source>
        <dbReference type="Proteomes" id="UP001057375"/>
    </source>
</evidence>
<evidence type="ECO:0000313" key="4">
    <source>
        <dbReference type="EMBL" id="GKT25625.1"/>
    </source>
</evidence>
<keyword evidence="5" id="KW-1185">Reference proteome</keyword>
<feature type="transmembrane region" description="Helical" evidence="2">
    <location>
        <begin position="461"/>
        <end position="486"/>
    </location>
</feature>
<evidence type="ECO:0000256" key="2">
    <source>
        <dbReference type="SAM" id="Phobius"/>
    </source>
</evidence>
<feature type="transmembrane region" description="Helical" evidence="2">
    <location>
        <begin position="378"/>
        <end position="398"/>
    </location>
</feature>
<feature type="transmembrane region" description="Helical" evidence="2">
    <location>
        <begin position="252"/>
        <end position="275"/>
    </location>
</feature>
<keyword evidence="2" id="KW-0472">Membrane</keyword>
<dbReference type="EMBL" id="BQXS01012600">
    <property type="protein sequence ID" value="GKT25625.1"/>
    <property type="molecule type" value="Genomic_DNA"/>
</dbReference>
<evidence type="ECO:0000259" key="3">
    <source>
        <dbReference type="Pfam" id="PF04547"/>
    </source>
</evidence>
<dbReference type="Proteomes" id="UP001057375">
    <property type="component" value="Unassembled WGS sequence"/>
</dbReference>
<keyword evidence="2" id="KW-1133">Transmembrane helix</keyword>
<dbReference type="Pfam" id="PF04547">
    <property type="entry name" value="Anoctamin"/>
    <property type="match status" value="1"/>
</dbReference>
<feature type="domain" description="Anoctamin transmembrane" evidence="3">
    <location>
        <begin position="184"/>
        <end position="557"/>
    </location>
</feature>
<protein>
    <submittedName>
        <fullName evidence="4">Anoctamin like protein</fullName>
    </submittedName>
</protein>
<comment type="caution">
    <text evidence="4">The sequence shown here is derived from an EMBL/GenBank/DDBJ whole genome shotgun (WGS) entry which is preliminary data.</text>
</comment>
<organism evidence="4 5">
    <name type="scientific">Aduncisulcus paluster</name>
    <dbReference type="NCBI Taxonomy" id="2918883"/>
    <lineage>
        <taxon>Eukaryota</taxon>
        <taxon>Metamonada</taxon>
        <taxon>Carpediemonas-like organisms</taxon>
        <taxon>Aduncisulcus</taxon>
    </lineage>
</organism>
<accession>A0ABQ5K1R9</accession>
<name>A0ABQ5K1R9_9EUKA</name>
<gene>
    <name evidence="4" type="ORF">ADUPG1_013097</name>
</gene>
<feature type="transmembrane region" description="Helical" evidence="2">
    <location>
        <begin position="345"/>
        <end position="366"/>
    </location>
</feature>
<dbReference type="InterPro" id="IPR038900">
    <property type="entry name" value="TMC"/>
</dbReference>
<feature type="transmembrane region" description="Helical" evidence="2">
    <location>
        <begin position="195"/>
        <end position="220"/>
    </location>
</feature>
<proteinExistence type="predicted"/>